<protein>
    <submittedName>
        <fullName evidence="2">Endonuclease, Uma2 family (Restriction endonuclease fold)</fullName>
    </submittedName>
</protein>
<keyword evidence="3" id="KW-1185">Reference proteome</keyword>
<keyword evidence="2" id="KW-0540">Nuclease</keyword>
<dbReference type="PANTHER" id="PTHR34107">
    <property type="entry name" value="SLL0198 PROTEIN-RELATED"/>
    <property type="match status" value="1"/>
</dbReference>
<organism evidence="2 3">
    <name type="scientific">Thermoflexus hugenholtzii JAD2</name>
    <dbReference type="NCBI Taxonomy" id="877466"/>
    <lineage>
        <taxon>Bacteria</taxon>
        <taxon>Bacillati</taxon>
        <taxon>Chloroflexota</taxon>
        <taxon>Thermoflexia</taxon>
        <taxon>Thermoflexales</taxon>
        <taxon>Thermoflexaceae</taxon>
        <taxon>Thermoflexus</taxon>
    </lineage>
</organism>
<dbReference type="SUPFAM" id="SSF52980">
    <property type="entry name" value="Restriction endonuclease-like"/>
    <property type="match status" value="1"/>
</dbReference>
<dbReference type="OrthoDB" id="557157at2"/>
<evidence type="ECO:0000259" key="1">
    <source>
        <dbReference type="Pfam" id="PF05685"/>
    </source>
</evidence>
<accession>A0A212PZM1</accession>
<dbReference type="RefSeq" id="WP_088570097.1">
    <property type="nucleotide sequence ID" value="NZ_FYEK01000003.1"/>
</dbReference>
<dbReference type="GO" id="GO:0004519">
    <property type="term" value="F:endonuclease activity"/>
    <property type="evidence" value="ECO:0007669"/>
    <property type="project" value="UniProtKB-KW"/>
</dbReference>
<dbReference type="EMBL" id="FYEK01000003">
    <property type="protein sequence ID" value="SNB52496.1"/>
    <property type="molecule type" value="Genomic_DNA"/>
</dbReference>
<dbReference type="AlphaFoldDB" id="A0A212PZM1"/>
<dbReference type="InterPro" id="IPR011335">
    <property type="entry name" value="Restrct_endonuc-II-like"/>
</dbReference>
<evidence type="ECO:0000313" key="2">
    <source>
        <dbReference type="EMBL" id="SNB52496.1"/>
    </source>
</evidence>
<dbReference type="Gene3D" id="3.90.1570.10">
    <property type="entry name" value="tt1808, chain A"/>
    <property type="match status" value="1"/>
</dbReference>
<dbReference type="PANTHER" id="PTHR34107:SF4">
    <property type="entry name" value="SLL1222 PROTEIN"/>
    <property type="match status" value="1"/>
</dbReference>
<name>A0A212PZM1_9CHLR</name>
<dbReference type="InterPro" id="IPR012296">
    <property type="entry name" value="Nuclease_put_TT1808"/>
</dbReference>
<proteinExistence type="predicted"/>
<keyword evidence="2" id="KW-0255">Endonuclease</keyword>
<dbReference type="InParanoid" id="A0A212PZM1"/>
<feature type="domain" description="Putative restriction endonuclease" evidence="1">
    <location>
        <begin position="29"/>
        <end position="188"/>
    </location>
</feature>
<evidence type="ECO:0000313" key="3">
    <source>
        <dbReference type="Proteomes" id="UP000197025"/>
    </source>
</evidence>
<dbReference type="Pfam" id="PF05685">
    <property type="entry name" value="Uma2"/>
    <property type="match status" value="1"/>
</dbReference>
<dbReference type="InterPro" id="IPR008538">
    <property type="entry name" value="Uma2"/>
</dbReference>
<dbReference type="CDD" id="cd06260">
    <property type="entry name" value="DUF820-like"/>
    <property type="match status" value="1"/>
</dbReference>
<sequence>MAVAIPTRIRVDIQPFHPYLLRLYGVSEAEFEALADEDLKAEYLDGVMIVHSPASVRHEERQLFLATLLKLHADAHRMGRVLGGNAVFRWRERRLAPDVMVVRDEQRIGPKEVEGPPDLVVEVLSESTRDYDLGEKRRLYREAGVGELWLVDVEGQVVVVERRGRGYESEEIHEGWVISEAVPGFRIRAEWLWQEPLPSVLECWALMRGSGDAGPAFA</sequence>
<gene>
    <name evidence="2" type="ORF">SAMN02746019_00023280</name>
</gene>
<reference evidence="3" key="1">
    <citation type="submission" date="2017-06" db="EMBL/GenBank/DDBJ databases">
        <authorList>
            <person name="Varghese N."/>
            <person name="Submissions S."/>
        </authorList>
    </citation>
    <scope>NUCLEOTIDE SEQUENCE [LARGE SCALE GENOMIC DNA]</scope>
    <source>
        <strain evidence="3">JAD2</strain>
    </source>
</reference>
<keyword evidence="2" id="KW-0378">Hydrolase</keyword>
<dbReference type="Proteomes" id="UP000197025">
    <property type="component" value="Unassembled WGS sequence"/>
</dbReference>